<dbReference type="Proteomes" id="UP001500851">
    <property type="component" value="Unassembled WGS sequence"/>
</dbReference>
<dbReference type="SUPFAM" id="SSF52540">
    <property type="entry name" value="P-loop containing nucleoside triphosphate hydrolases"/>
    <property type="match status" value="1"/>
</dbReference>
<accession>A0ABN2LDB5</accession>
<evidence type="ECO:0000256" key="3">
    <source>
        <dbReference type="ARBA" id="ARBA00022496"/>
    </source>
</evidence>
<keyword evidence="1" id="KW-0813">Transport</keyword>
<sequence>MVTETKERRMAEADGTDRAIGTRGLSVDRATVRYPGTDASARPAVDGASLAVDEREIVALLGPSGCGKSTLLRAIAGLEPLARGRIAWAGEDLAGVAPHRRGFGLMFQDGQLFGHRNVGANVAYGMESQRMPKPERAARVAELLELVGLPGTEGRRVTELSGGERQRIALARSLAPRPRLLLLDEPLSALDRELRTRLAEDLARLLRETGTTAILVTHDPEEAEAIADRVVRMRDGRVLAEGSAA</sequence>
<evidence type="ECO:0000256" key="1">
    <source>
        <dbReference type="ARBA" id="ARBA00022448"/>
    </source>
</evidence>
<keyword evidence="8" id="KW-0472">Membrane</keyword>
<comment type="caution">
    <text evidence="11">The sequence shown here is derived from an EMBL/GenBank/DDBJ whole genome shotgun (WGS) entry which is preliminary data.</text>
</comment>
<dbReference type="InterPro" id="IPR050093">
    <property type="entry name" value="ABC_SmlMolc_Importer"/>
</dbReference>
<evidence type="ECO:0000256" key="9">
    <source>
        <dbReference type="SAM" id="MobiDB-lite"/>
    </source>
</evidence>
<dbReference type="InterPro" id="IPR015853">
    <property type="entry name" value="ABC_transpr_FbpC"/>
</dbReference>
<dbReference type="EMBL" id="BAAAOB010000001">
    <property type="protein sequence ID" value="GAA1784647.1"/>
    <property type="molecule type" value="Genomic_DNA"/>
</dbReference>
<gene>
    <name evidence="11" type="ORF">GCM10009768_11900</name>
</gene>
<feature type="domain" description="ABC transporter" evidence="10">
    <location>
        <begin position="22"/>
        <end position="245"/>
    </location>
</feature>
<dbReference type="InterPro" id="IPR017871">
    <property type="entry name" value="ABC_transporter-like_CS"/>
</dbReference>
<dbReference type="InterPro" id="IPR003593">
    <property type="entry name" value="AAA+_ATPase"/>
</dbReference>
<dbReference type="PANTHER" id="PTHR42781:SF4">
    <property type="entry name" value="SPERMIDINE_PUTRESCINE IMPORT ATP-BINDING PROTEIN POTA"/>
    <property type="match status" value="1"/>
</dbReference>
<dbReference type="SMART" id="SM00382">
    <property type="entry name" value="AAA"/>
    <property type="match status" value="1"/>
</dbReference>
<keyword evidence="5" id="KW-0067">ATP-binding</keyword>
<keyword evidence="3" id="KW-0410">Iron transport</keyword>
<dbReference type="InterPro" id="IPR027417">
    <property type="entry name" value="P-loop_NTPase"/>
</dbReference>
<dbReference type="Gene3D" id="3.40.50.300">
    <property type="entry name" value="P-loop containing nucleotide triphosphate hydrolases"/>
    <property type="match status" value="1"/>
</dbReference>
<dbReference type="PROSITE" id="PS00211">
    <property type="entry name" value="ABC_TRANSPORTER_1"/>
    <property type="match status" value="1"/>
</dbReference>
<keyword evidence="6" id="KW-0408">Iron</keyword>
<keyword evidence="12" id="KW-1185">Reference proteome</keyword>
<keyword evidence="7" id="KW-0406">Ion transport</keyword>
<keyword evidence="4" id="KW-0547">Nucleotide-binding</keyword>
<evidence type="ECO:0000259" key="10">
    <source>
        <dbReference type="PROSITE" id="PS50893"/>
    </source>
</evidence>
<evidence type="ECO:0000313" key="11">
    <source>
        <dbReference type="EMBL" id="GAA1784647.1"/>
    </source>
</evidence>
<evidence type="ECO:0000256" key="8">
    <source>
        <dbReference type="ARBA" id="ARBA00023136"/>
    </source>
</evidence>
<reference evidence="11 12" key="1">
    <citation type="journal article" date="2019" name="Int. J. Syst. Evol. Microbiol.">
        <title>The Global Catalogue of Microorganisms (GCM) 10K type strain sequencing project: providing services to taxonomists for standard genome sequencing and annotation.</title>
        <authorList>
            <consortium name="The Broad Institute Genomics Platform"/>
            <consortium name="The Broad Institute Genome Sequencing Center for Infectious Disease"/>
            <person name="Wu L."/>
            <person name="Ma J."/>
        </authorList>
    </citation>
    <scope>NUCLEOTIDE SEQUENCE [LARGE SCALE GENOMIC DNA]</scope>
    <source>
        <strain evidence="11 12">JCM 14736</strain>
    </source>
</reference>
<organism evidence="11 12">
    <name type="scientific">Leucobacter iarius</name>
    <dbReference type="NCBI Taxonomy" id="333963"/>
    <lineage>
        <taxon>Bacteria</taxon>
        <taxon>Bacillati</taxon>
        <taxon>Actinomycetota</taxon>
        <taxon>Actinomycetes</taxon>
        <taxon>Micrococcales</taxon>
        <taxon>Microbacteriaceae</taxon>
        <taxon>Leucobacter</taxon>
    </lineage>
</organism>
<evidence type="ECO:0000313" key="12">
    <source>
        <dbReference type="Proteomes" id="UP001500851"/>
    </source>
</evidence>
<evidence type="ECO:0000256" key="6">
    <source>
        <dbReference type="ARBA" id="ARBA00023004"/>
    </source>
</evidence>
<evidence type="ECO:0000256" key="4">
    <source>
        <dbReference type="ARBA" id="ARBA00022741"/>
    </source>
</evidence>
<protein>
    <recommendedName>
        <fullName evidence="10">ABC transporter domain-containing protein</fullName>
    </recommendedName>
</protein>
<dbReference type="CDD" id="cd03259">
    <property type="entry name" value="ABC_Carb_Solutes_like"/>
    <property type="match status" value="1"/>
</dbReference>
<dbReference type="Pfam" id="PF00005">
    <property type="entry name" value="ABC_tran"/>
    <property type="match status" value="1"/>
</dbReference>
<proteinExistence type="predicted"/>
<feature type="region of interest" description="Disordered" evidence="9">
    <location>
        <begin position="1"/>
        <end position="20"/>
    </location>
</feature>
<evidence type="ECO:0000256" key="7">
    <source>
        <dbReference type="ARBA" id="ARBA00023065"/>
    </source>
</evidence>
<feature type="compositionally biased region" description="Basic and acidic residues" evidence="9">
    <location>
        <begin position="1"/>
        <end position="17"/>
    </location>
</feature>
<evidence type="ECO:0000256" key="5">
    <source>
        <dbReference type="ARBA" id="ARBA00022840"/>
    </source>
</evidence>
<dbReference type="InterPro" id="IPR003439">
    <property type="entry name" value="ABC_transporter-like_ATP-bd"/>
</dbReference>
<evidence type="ECO:0000256" key="2">
    <source>
        <dbReference type="ARBA" id="ARBA00022475"/>
    </source>
</evidence>
<dbReference type="PROSITE" id="PS50893">
    <property type="entry name" value="ABC_TRANSPORTER_2"/>
    <property type="match status" value="1"/>
</dbReference>
<dbReference type="PANTHER" id="PTHR42781">
    <property type="entry name" value="SPERMIDINE/PUTRESCINE IMPORT ATP-BINDING PROTEIN POTA"/>
    <property type="match status" value="1"/>
</dbReference>
<name>A0ABN2LDB5_9MICO</name>
<keyword evidence="2" id="KW-1003">Cell membrane</keyword>